<dbReference type="AlphaFoldDB" id="Q23CX2"/>
<feature type="region of interest" description="Disordered" evidence="2">
    <location>
        <begin position="887"/>
        <end position="1047"/>
    </location>
</feature>
<dbReference type="Proteomes" id="UP000009168">
    <property type="component" value="Unassembled WGS sequence"/>
</dbReference>
<feature type="compositionally biased region" description="Polar residues" evidence="2">
    <location>
        <begin position="986"/>
        <end position="999"/>
    </location>
</feature>
<feature type="compositionally biased region" description="Low complexity" evidence="2">
    <location>
        <begin position="895"/>
        <end position="985"/>
    </location>
</feature>
<dbReference type="InParanoid" id="Q23CX2"/>
<evidence type="ECO:0000256" key="2">
    <source>
        <dbReference type="SAM" id="MobiDB-lite"/>
    </source>
</evidence>
<organism evidence="3 4">
    <name type="scientific">Tetrahymena thermophila (strain SB210)</name>
    <dbReference type="NCBI Taxonomy" id="312017"/>
    <lineage>
        <taxon>Eukaryota</taxon>
        <taxon>Sar</taxon>
        <taxon>Alveolata</taxon>
        <taxon>Ciliophora</taxon>
        <taxon>Intramacronucleata</taxon>
        <taxon>Oligohymenophorea</taxon>
        <taxon>Hymenostomatida</taxon>
        <taxon>Tetrahymenina</taxon>
        <taxon>Tetrahymenidae</taxon>
        <taxon>Tetrahymena</taxon>
    </lineage>
</organism>
<reference evidence="4" key="1">
    <citation type="journal article" date="2006" name="PLoS Biol.">
        <title>Macronuclear genome sequence of the ciliate Tetrahymena thermophila, a model eukaryote.</title>
        <authorList>
            <person name="Eisen J.A."/>
            <person name="Coyne R.S."/>
            <person name="Wu M."/>
            <person name="Wu D."/>
            <person name="Thiagarajan M."/>
            <person name="Wortman J.R."/>
            <person name="Badger J.H."/>
            <person name="Ren Q."/>
            <person name="Amedeo P."/>
            <person name="Jones K.M."/>
            <person name="Tallon L.J."/>
            <person name="Delcher A.L."/>
            <person name="Salzberg S.L."/>
            <person name="Silva J.C."/>
            <person name="Haas B.J."/>
            <person name="Majoros W.H."/>
            <person name="Farzad M."/>
            <person name="Carlton J.M."/>
            <person name="Smith R.K. Jr."/>
            <person name="Garg J."/>
            <person name="Pearlman R.E."/>
            <person name="Karrer K.M."/>
            <person name="Sun L."/>
            <person name="Manning G."/>
            <person name="Elde N.C."/>
            <person name="Turkewitz A.P."/>
            <person name="Asai D.J."/>
            <person name="Wilkes D.E."/>
            <person name="Wang Y."/>
            <person name="Cai H."/>
            <person name="Collins K."/>
            <person name="Stewart B.A."/>
            <person name="Lee S.R."/>
            <person name="Wilamowska K."/>
            <person name="Weinberg Z."/>
            <person name="Ruzzo W.L."/>
            <person name="Wloga D."/>
            <person name="Gaertig J."/>
            <person name="Frankel J."/>
            <person name="Tsao C.-C."/>
            <person name="Gorovsky M.A."/>
            <person name="Keeling P.J."/>
            <person name="Waller R.F."/>
            <person name="Patron N.J."/>
            <person name="Cherry J.M."/>
            <person name="Stover N.A."/>
            <person name="Krieger C.J."/>
            <person name="del Toro C."/>
            <person name="Ryder H.F."/>
            <person name="Williamson S.C."/>
            <person name="Barbeau R.A."/>
            <person name="Hamilton E.P."/>
            <person name="Orias E."/>
        </authorList>
    </citation>
    <scope>NUCLEOTIDE SEQUENCE [LARGE SCALE GENOMIC DNA]</scope>
    <source>
        <strain evidence="4">SB210</strain>
    </source>
</reference>
<dbReference type="KEGG" id="tet:TTHERM_00052180"/>
<evidence type="ECO:0000313" key="4">
    <source>
        <dbReference type="Proteomes" id="UP000009168"/>
    </source>
</evidence>
<name>Q23CX2_TETTS</name>
<gene>
    <name evidence="3" type="ORF">TTHERM_00052180</name>
</gene>
<feature type="coiled-coil region" evidence="1">
    <location>
        <begin position="704"/>
        <end position="732"/>
    </location>
</feature>
<dbReference type="STRING" id="312017.Q23CX2"/>
<accession>Q23CX2</accession>
<feature type="coiled-coil region" evidence="1">
    <location>
        <begin position="222"/>
        <end position="249"/>
    </location>
</feature>
<keyword evidence="1" id="KW-0175">Coiled coil</keyword>
<dbReference type="EMBL" id="GG662712">
    <property type="protein sequence ID" value="EAR94525.3"/>
    <property type="molecule type" value="Genomic_DNA"/>
</dbReference>
<sequence>MDKIEYSLYKVCSKIIAHTQNELPTQQNVHDNTQAKDLCDSVMLKFNEFDQLFDRLTNIVQYLQYDQPEEKKMIDIERQIQEHQNEIWNCGENLNKLHHEFINSPWVNMESVNLMYGRNGQVKMELLDGYNLGMDYKTKQQEKKHLMRKKLLSMKKPPKVDKIKLKDDRCIVKTDIYQINYDLIYDQETDTFNWKIPRTKDIQISDNGLSYLQNFLKDEKSKKDIQTALDQVNKSIIQLKKEIIAQTKERKKRQQLFEAKKEVQEDLIKTEHFNVKQEAQSQNVKLEHYSQPMNVKSEYKGNDALAEDSNIEEEYNYQILCNKYEMMVSYVFCFIDQKIKTLFSDQVLEILQKQDKENLQKKFGPEVVYLQKKSDIKDELKFNYVQIRFKPQTAMLQTVLKQENLIKNKAENNITQTSIFIEHISYDTNTYYQFILSQEKINFYRQIRAKSHQEQKEIIEKIQYYKPSQLIKEKINYKNLIIQEAIKNDLLPKQSFSLTPFDTIYIKSNITLSQIDSTLLRPFINLEDQNQIQVDSLFLIHKPKELIIQPENVDNPSNSDNVSYLRVVIGDKIDLEIILQQYRVIMLQQFFISNYKLSQSLHDENSMHLEVYDEQQASNMVLLIRQKRQLYDEDIKQISINKIQSKYLTQAVFQLQNHPLIKNIIYQVLICVRITCDDLDSKDDKEIYQIIIPYLTDKQHYIIYNSLNEDIIELDSQKEQELDELIQDLQRKEHIIQNFVNTVYIAQAVQKNILHSQFRAISQEQNSDYSQITIECRLKDELNSDKPIKIYIQKNFHINLEYNFGELRNQCKTEEIPRNQSLSSFYKQFTFNLDLNIQKSLKDIYSRYNYLSDDRTRIIKEFLKLKISNDEWFTQHNLKTRPETIVHHPNQQHTGSNQGIQQGINGQQNGLNHYNQQRPNQNQFQNNSIQQQNNSQGLPANQQVVGQGNHQQSGNQQRPYAQNSNFNQQQQPQQSQPGTQVQQNGAMNNSYGQQTGQSTQRNPQQYYQNQQQYGNNNYNNQAQQQQNPNQQGVGQQSGANNYAHMNGAQNSSYNQQQYQNYQPNSNRPN</sequence>
<dbReference type="HOGENOM" id="CLU_278437_0_0_1"/>
<keyword evidence="4" id="KW-1185">Reference proteome</keyword>
<protein>
    <submittedName>
        <fullName evidence="3">Uncharacterized protein</fullName>
    </submittedName>
</protein>
<evidence type="ECO:0000313" key="3">
    <source>
        <dbReference type="EMBL" id="EAR94525.3"/>
    </source>
</evidence>
<feature type="compositionally biased region" description="Low complexity" evidence="2">
    <location>
        <begin position="1000"/>
        <end position="1036"/>
    </location>
</feature>
<dbReference type="GeneID" id="7827107"/>
<proteinExistence type="predicted"/>
<dbReference type="RefSeq" id="XP_001014914.3">
    <property type="nucleotide sequence ID" value="XM_001014914.3"/>
</dbReference>
<evidence type="ECO:0000256" key="1">
    <source>
        <dbReference type="SAM" id="Coils"/>
    </source>
</evidence>